<proteinExistence type="predicted"/>
<dbReference type="Proteomes" id="UP000230161">
    <property type="component" value="Unassembled WGS sequence"/>
</dbReference>
<feature type="signal peptide" evidence="1">
    <location>
        <begin position="1"/>
        <end position="35"/>
    </location>
</feature>
<dbReference type="InterPro" id="IPR006540">
    <property type="entry name" value="Lactococcin_972"/>
</dbReference>
<dbReference type="RefSeq" id="WP_100344138.1">
    <property type="nucleotide sequence ID" value="NZ_PGFB01000002.1"/>
</dbReference>
<dbReference type="Pfam" id="PF09683">
    <property type="entry name" value="Lactococcin_972"/>
    <property type="match status" value="1"/>
</dbReference>
<gene>
    <name evidence="2" type="ORF">CLV54_1338</name>
</gene>
<evidence type="ECO:0000313" key="3">
    <source>
        <dbReference type="Proteomes" id="UP000230161"/>
    </source>
</evidence>
<dbReference type="EMBL" id="PGFB01000002">
    <property type="protein sequence ID" value="PJJ63667.1"/>
    <property type="molecule type" value="Genomic_DNA"/>
</dbReference>
<keyword evidence="1" id="KW-0732">Signal</keyword>
<evidence type="ECO:0000256" key="1">
    <source>
        <dbReference type="SAM" id="SignalP"/>
    </source>
</evidence>
<protein>
    <submittedName>
        <fullName evidence="2">Lactococcin 972 family bacteriocin</fullName>
    </submittedName>
</protein>
<evidence type="ECO:0000313" key="2">
    <source>
        <dbReference type="EMBL" id="PJJ63667.1"/>
    </source>
</evidence>
<organism evidence="2 3">
    <name type="scientific">Compostimonas suwonensis</name>
    <dbReference type="NCBI Taxonomy" id="1048394"/>
    <lineage>
        <taxon>Bacteria</taxon>
        <taxon>Bacillati</taxon>
        <taxon>Actinomycetota</taxon>
        <taxon>Actinomycetes</taxon>
        <taxon>Micrococcales</taxon>
        <taxon>Microbacteriaceae</taxon>
        <taxon>Compostimonas</taxon>
    </lineage>
</organism>
<dbReference type="AlphaFoldDB" id="A0A2M9C002"/>
<dbReference type="Gene3D" id="2.60.40.2850">
    <property type="match status" value="1"/>
</dbReference>
<keyword evidence="3" id="KW-1185">Reference proteome</keyword>
<accession>A0A2M9C002</accession>
<sequence>MYLRGNMLVKKTIHAVLTAGVVVGVVLAGATAANATTEYPEGGTWNYGVHFVGDHDEVYSHYYHGSRTHKATACATSGCTATAWKTSGSWAEADRNAGLWGNTAYYDVQ</sequence>
<feature type="chain" id="PRO_5014598546" evidence="1">
    <location>
        <begin position="36"/>
        <end position="109"/>
    </location>
</feature>
<dbReference type="NCBIfam" id="TIGR01653">
    <property type="entry name" value="lactococcin_972"/>
    <property type="match status" value="1"/>
</dbReference>
<name>A0A2M9C002_9MICO</name>
<reference evidence="2 3" key="1">
    <citation type="submission" date="2017-11" db="EMBL/GenBank/DDBJ databases">
        <title>Genomic Encyclopedia of Archaeal and Bacterial Type Strains, Phase II (KMG-II): From Individual Species to Whole Genera.</title>
        <authorList>
            <person name="Goeker M."/>
        </authorList>
    </citation>
    <scope>NUCLEOTIDE SEQUENCE [LARGE SCALE GENOMIC DNA]</scope>
    <source>
        <strain evidence="2 3">DSM 25625</strain>
    </source>
</reference>
<comment type="caution">
    <text evidence="2">The sequence shown here is derived from an EMBL/GenBank/DDBJ whole genome shotgun (WGS) entry which is preliminary data.</text>
</comment>